<gene>
    <name evidence="1" type="ORF">ERS852492_00619</name>
    <name evidence="2" type="ORF">GKE48_02235</name>
</gene>
<accession>A0A174ZAF8</accession>
<evidence type="ECO:0000313" key="2">
    <source>
        <dbReference type="EMBL" id="MSC56273.1"/>
    </source>
</evidence>
<dbReference type="Proteomes" id="UP000481964">
    <property type="component" value="Unassembled WGS sequence"/>
</dbReference>
<evidence type="ECO:0000313" key="1">
    <source>
        <dbReference type="EMBL" id="CUQ80971.1"/>
    </source>
</evidence>
<dbReference type="EMBL" id="WKRD01000002">
    <property type="protein sequence ID" value="MSC56273.1"/>
    <property type="molecule type" value="Genomic_DNA"/>
</dbReference>
<evidence type="ECO:0008006" key="5">
    <source>
        <dbReference type="Google" id="ProtNLM"/>
    </source>
</evidence>
<evidence type="ECO:0000313" key="4">
    <source>
        <dbReference type="Proteomes" id="UP000481964"/>
    </source>
</evidence>
<dbReference type="RefSeq" id="WP_022097366.1">
    <property type="nucleotide sequence ID" value="NZ_CABIXW010000002.1"/>
</dbReference>
<reference evidence="1 3" key="1">
    <citation type="submission" date="2015-09" db="EMBL/GenBank/DDBJ databases">
        <authorList>
            <consortium name="Pathogen Informatics"/>
        </authorList>
    </citation>
    <scope>NUCLEOTIDE SEQUENCE [LARGE SCALE GENOMIC DNA]</scope>
    <source>
        <strain evidence="1 3">2789STDY5834878</strain>
    </source>
</reference>
<organism evidence="1 3">
    <name type="scientific">Lachnospira eligens</name>
    <dbReference type="NCBI Taxonomy" id="39485"/>
    <lineage>
        <taxon>Bacteria</taxon>
        <taxon>Bacillati</taxon>
        <taxon>Bacillota</taxon>
        <taxon>Clostridia</taxon>
        <taxon>Lachnospirales</taxon>
        <taxon>Lachnospiraceae</taxon>
        <taxon>Lachnospira</taxon>
    </lineage>
</organism>
<dbReference type="Proteomes" id="UP000095780">
    <property type="component" value="Unassembled WGS sequence"/>
</dbReference>
<dbReference type="EMBL" id="CZBV01000002">
    <property type="protein sequence ID" value="CUQ80971.1"/>
    <property type="molecule type" value="Genomic_DNA"/>
</dbReference>
<sequence>MCEAWKEYYDEARQDGFKSGKEQGFKTATIEDIIFMIRYGISKKDLLKKYSEKDYNEALSKMAAK</sequence>
<name>A0A174ZAF8_9FIRM</name>
<dbReference type="AlphaFoldDB" id="A0A174ZAF8"/>
<reference evidence="2 4" key="2">
    <citation type="journal article" date="2019" name="Nat. Med.">
        <title>A library of human gut bacterial isolates paired with longitudinal multiomics data enables mechanistic microbiome research.</title>
        <authorList>
            <person name="Poyet M."/>
            <person name="Groussin M."/>
            <person name="Gibbons S.M."/>
            <person name="Avila-Pacheco J."/>
            <person name="Jiang X."/>
            <person name="Kearney S.M."/>
            <person name="Perrotta A.R."/>
            <person name="Berdy B."/>
            <person name="Zhao S."/>
            <person name="Lieberman T.D."/>
            <person name="Swanson P.K."/>
            <person name="Smith M."/>
            <person name="Roesemann S."/>
            <person name="Alexander J.E."/>
            <person name="Rich S.A."/>
            <person name="Livny J."/>
            <person name="Vlamakis H."/>
            <person name="Clish C."/>
            <person name="Bullock K."/>
            <person name="Deik A."/>
            <person name="Scott J."/>
            <person name="Pierce K.A."/>
            <person name="Xavier R.J."/>
            <person name="Alm E.J."/>
        </authorList>
    </citation>
    <scope>NUCLEOTIDE SEQUENCE [LARGE SCALE GENOMIC DNA]</scope>
    <source>
        <strain evidence="2 4">BIOML-A1</strain>
    </source>
</reference>
<proteinExistence type="predicted"/>
<evidence type="ECO:0000313" key="3">
    <source>
        <dbReference type="Proteomes" id="UP000095780"/>
    </source>
</evidence>
<protein>
    <recommendedName>
        <fullName evidence="5">Transposase</fullName>
    </recommendedName>
</protein>